<feature type="region of interest" description="Disordered" evidence="1">
    <location>
        <begin position="177"/>
        <end position="557"/>
    </location>
</feature>
<dbReference type="AlphaFoldDB" id="A0A1G4IN39"/>
<feature type="compositionally biased region" description="Polar residues" evidence="1">
    <location>
        <begin position="148"/>
        <end position="159"/>
    </location>
</feature>
<evidence type="ECO:0000256" key="1">
    <source>
        <dbReference type="SAM" id="MobiDB-lite"/>
    </source>
</evidence>
<feature type="compositionally biased region" description="Low complexity" evidence="1">
    <location>
        <begin position="253"/>
        <end position="264"/>
    </location>
</feature>
<dbReference type="STRING" id="1266660.A0A1G4IN39"/>
<proteinExistence type="predicted"/>
<feature type="compositionally biased region" description="Basic and acidic residues" evidence="1">
    <location>
        <begin position="94"/>
        <end position="112"/>
    </location>
</feature>
<dbReference type="OrthoDB" id="5576775at2759"/>
<feature type="compositionally biased region" description="Basic and acidic residues" evidence="1">
    <location>
        <begin position="427"/>
        <end position="449"/>
    </location>
</feature>
<feature type="compositionally biased region" description="Basic and acidic residues" evidence="1">
    <location>
        <begin position="216"/>
        <end position="231"/>
    </location>
</feature>
<feature type="compositionally biased region" description="Basic and acidic residues" evidence="1">
    <location>
        <begin position="330"/>
        <end position="344"/>
    </location>
</feature>
<accession>A0A1G4IN39</accession>
<evidence type="ECO:0000313" key="2">
    <source>
        <dbReference type="EMBL" id="SCU78105.1"/>
    </source>
</evidence>
<protein>
    <submittedName>
        <fullName evidence="2">LADA_0A03862g1_1</fullName>
    </submittedName>
</protein>
<feature type="compositionally biased region" description="Polar residues" evidence="1">
    <location>
        <begin position="115"/>
        <end position="133"/>
    </location>
</feature>
<reference evidence="2 3" key="1">
    <citation type="submission" date="2016-03" db="EMBL/GenBank/DDBJ databases">
        <authorList>
            <person name="Devillers H."/>
        </authorList>
    </citation>
    <scope>NUCLEOTIDE SEQUENCE [LARGE SCALE GENOMIC DNA]</scope>
    <source>
        <strain evidence="2">CBS 10888</strain>
    </source>
</reference>
<feature type="compositionally biased region" description="Acidic residues" evidence="1">
    <location>
        <begin position="609"/>
        <end position="636"/>
    </location>
</feature>
<gene>
    <name evidence="2" type="ORF">LADA_0A03862G</name>
</gene>
<evidence type="ECO:0000313" key="3">
    <source>
        <dbReference type="Proteomes" id="UP000190274"/>
    </source>
</evidence>
<feature type="compositionally biased region" description="Polar residues" evidence="1">
    <location>
        <begin position="190"/>
        <end position="202"/>
    </location>
</feature>
<feature type="region of interest" description="Disordered" evidence="1">
    <location>
        <begin position="1"/>
        <end position="159"/>
    </location>
</feature>
<dbReference type="EMBL" id="LT598460">
    <property type="protein sequence ID" value="SCU78105.1"/>
    <property type="molecule type" value="Genomic_DNA"/>
</dbReference>
<feature type="compositionally biased region" description="Basic and acidic residues" evidence="1">
    <location>
        <begin position="37"/>
        <end position="54"/>
    </location>
</feature>
<feature type="compositionally biased region" description="Basic and acidic residues" evidence="1">
    <location>
        <begin position="463"/>
        <end position="493"/>
    </location>
</feature>
<keyword evidence="3" id="KW-1185">Reference proteome</keyword>
<feature type="compositionally biased region" description="Polar residues" evidence="1">
    <location>
        <begin position="450"/>
        <end position="462"/>
    </location>
</feature>
<feature type="region of interest" description="Disordered" evidence="1">
    <location>
        <begin position="604"/>
        <end position="659"/>
    </location>
</feature>
<sequence length="721" mass="77726">MSEEMADIGEAHSSPKANIETPSSTKRGSEEPSEGEPLDHAKTRKLTKLEERKVPNIALELAKNRTAAKAVSPSPRTAPVNILSAPLASGNDKVNQDDTAVKQGKTEQDIKKSHLATTSRVRVSSLLSPDSNGTSGGIATAPKIILPTQRQKSATNGNDAGSAGFLVARTNSPVYLSPNTPMGSIERSHSTLNPLIPSQSPQKAGRASSLPLSNEIEERSTKPVATLEKKPKSTAKTSSKGVTKRQRTVKGESSTALTAASSKAQNSDKVSLETSPSTNEEIEISQENEGPQKAARKRRANPRQTKTIDVQPANVIIEDMQKVSAPKNLPVEKKASELSQEKNQDSGSSKVNMEISAPESKSKKPVKKASKPVAPKAGSDASAIKNPVKSTDSKKEVKGSNAAQINDQPVKKSPKDGNGKKTSKAASKKDSHPVEDKTKSNTSKPESKTGIKTTMTEPASSSDSKKEVTAADDKKDSKPKDAKLGGKDDNKKEVKTKKVNATSKKKEPTPQPSKKAADPKNAPISPKKLLPAPVLKSPSILEALDKGKGPDDNEDPMILIDVPLYPVESNNYMDENGQVVFNFYKMVQDKFGQSGKTKRNLISELQGREDEDDDAAEVEDDDGVDDDEDEDVEDDDKPSNLTAPTSSPKKKSHPMKGRSLIGKYDTEDLFIDDSELLWEEQRVSTKDGFFVYFGPLIEKGQYASFERVNGTMKRGGIKYSK</sequence>
<name>A0A1G4IN39_9SACH</name>
<feature type="compositionally biased region" description="Basic and acidic residues" evidence="1">
    <location>
        <begin position="409"/>
        <end position="419"/>
    </location>
</feature>
<organism evidence="2 3">
    <name type="scientific">Lachancea dasiensis</name>
    <dbReference type="NCBI Taxonomy" id="1072105"/>
    <lineage>
        <taxon>Eukaryota</taxon>
        <taxon>Fungi</taxon>
        <taxon>Dikarya</taxon>
        <taxon>Ascomycota</taxon>
        <taxon>Saccharomycotina</taxon>
        <taxon>Saccharomycetes</taxon>
        <taxon>Saccharomycetales</taxon>
        <taxon>Saccharomycetaceae</taxon>
        <taxon>Lachancea</taxon>
    </lineage>
</organism>
<feature type="compositionally biased region" description="Polar residues" evidence="1">
    <location>
        <begin position="265"/>
        <end position="279"/>
    </location>
</feature>
<dbReference type="Proteomes" id="UP000190274">
    <property type="component" value="Chromosome A"/>
</dbReference>